<feature type="region of interest" description="Disordered" evidence="2">
    <location>
        <begin position="65"/>
        <end position="134"/>
    </location>
</feature>
<gene>
    <name evidence="4" type="ORF">PAC_13472</name>
</gene>
<keyword evidence="1" id="KW-0539">Nucleus</keyword>
<dbReference type="Gene3D" id="4.10.240.10">
    <property type="entry name" value="Zn(2)-C6 fungal-type DNA-binding domain"/>
    <property type="match status" value="1"/>
</dbReference>
<dbReference type="PANTHER" id="PTHR37534:SF46">
    <property type="entry name" value="ZN(II)2CYS6 TRANSCRIPTION FACTOR (EUROFUNG)"/>
    <property type="match status" value="1"/>
</dbReference>
<evidence type="ECO:0000256" key="2">
    <source>
        <dbReference type="SAM" id="MobiDB-lite"/>
    </source>
</evidence>
<dbReference type="AlphaFoldDB" id="A0A1L7XEV7"/>
<dbReference type="InterPro" id="IPR036864">
    <property type="entry name" value="Zn2-C6_fun-type_DNA-bd_sf"/>
</dbReference>
<organism evidence="4 5">
    <name type="scientific">Phialocephala subalpina</name>
    <dbReference type="NCBI Taxonomy" id="576137"/>
    <lineage>
        <taxon>Eukaryota</taxon>
        <taxon>Fungi</taxon>
        <taxon>Dikarya</taxon>
        <taxon>Ascomycota</taxon>
        <taxon>Pezizomycotina</taxon>
        <taxon>Leotiomycetes</taxon>
        <taxon>Helotiales</taxon>
        <taxon>Mollisiaceae</taxon>
        <taxon>Phialocephala</taxon>
        <taxon>Phialocephala fortinii species complex</taxon>
    </lineage>
</organism>
<sequence>MSSASNTGKNETRRSRSGCLICRAAKVKCSETRPVCQRCTKHGAYCEWPKPGPSLREIRRGHGPLKRRDAFTPKQLTPLPSHDSSVSNTRSTSGPVADSADGVLVGAAGHSLTQNREESIKDIRQSKPNETLSARSNGYLSNVIERSLSTHHISSSSSVILEASDHVAMHHYQTVLCDSSSFRNPKWLTFQVIFRYSNGNPAIMHLMLAASLAQMSHGVRRKHLWLEGKTHFQAGSQLLISGVNNVDIDHYRNVKGFWLLQFVFRTMWGPGAADSMKRLSKAIAKYMARHRILDLYSSPQQPSTNAQPTPTNYLSTLGRWDTIILSTFILWTMYEDVEAEFCQSGGYFASLLCSNEDVARNIFNAAQISLETLPGSGFRTEQAKNNAEYATALELRFQSTVMINRINKAATRWNSIEELSRIKDEMETILLKYSSVFELAQQDSCNNMPSVFMAKRMALHFYTTFTYGLLYLEAKQGTEYLTTERNVVVYNILSMIKYIIGSSSSVQSQWLEWPLLIIGIQVNDAVLQDWIRKQLVGCRYSFVINQVLRIKGNDTSIVLDIDNVRSICLNVS</sequence>
<dbReference type="EMBL" id="FJOG01000024">
    <property type="protein sequence ID" value="CZR63575.1"/>
    <property type="molecule type" value="Genomic_DNA"/>
</dbReference>
<dbReference type="CDD" id="cd00067">
    <property type="entry name" value="GAL4"/>
    <property type="match status" value="1"/>
</dbReference>
<feature type="compositionally biased region" description="Polar residues" evidence="2">
    <location>
        <begin position="82"/>
        <end position="94"/>
    </location>
</feature>
<dbReference type="InterPro" id="IPR001138">
    <property type="entry name" value="Zn2Cys6_DnaBD"/>
</dbReference>
<evidence type="ECO:0000313" key="5">
    <source>
        <dbReference type="Proteomes" id="UP000184330"/>
    </source>
</evidence>
<protein>
    <recommendedName>
        <fullName evidence="3">Zn(2)-C6 fungal-type domain-containing protein</fullName>
    </recommendedName>
</protein>
<evidence type="ECO:0000313" key="4">
    <source>
        <dbReference type="EMBL" id="CZR63575.1"/>
    </source>
</evidence>
<evidence type="ECO:0000259" key="3">
    <source>
        <dbReference type="PROSITE" id="PS50048"/>
    </source>
</evidence>
<feature type="domain" description="Zn(2)-C6 fungal-type" evidence="3">
    <location>
        <begin position="18"/>
        <end position="48"/>
    </location>
</feature>
<dbReference type="GO" id="GO:0008270">
    <property type="term" value="F:zinc ion binding"/>
    <property type="evidence" value="ECO:0007669"/>
    <property type="project" value="InterPro"/>
</dbReference>
<proteinExistence type="predicted"/>
<accession>A0A1L7XEV7</accession>
<keyword evidence="5" id="KW-1185">Reference proteome</keyword>
<dbReference type="STRING" id="576137.A0A1L7XEV7"/>
<dbReference type="SUPFAM" id="SSF57701">
    <property type="entry name" value="Zn2/Cys6 DNA-binding domain"/>
    <property type="match status" value="1"/>
</dbReference>
<dbReference type="GO" id="GO:0000981">
    <property type="term" value="F:DNA-binding transcription factor activity, RNA polymerase II-specific"/>
    <property type="evidence" value="ECO:0007669"/>
    <property type="project" value="InterPro"/>
</dbReference>
<dbReference type="PROSITE" id="PS50048">
    <property type="entry name" value="ZN2_CY6_FUNGAL_2"/>
    <property type="match status" value="1"/>
</dbReference>
<dbReference type="PANTHER" id="PTHR37534">
    <property type="entry name" value="TRANSCRIPTIONAL ACTIVATOR PROTEIN UGA3"/>
    <property type="match status" value="1"/>
</dbReference>
<dbReference type="PROSITE" id="PS00463">
    <property type="entry name" value="ZN2_CY6_FUNGAL_1"/>
    <property type="match status" value="1"/>
</dbReference>
<name>A0A1L7XEV7_9HELO</name>
<dbReference type="Pfam" id="PF00172">
    <property type="entry name" value="Zn_clus"/>
    <property type="match status" value="1"/>
</dbReference>
<reference evidence="4 5" key="1">
    <citation type="submission" date="2016-03" db="EMBL/GenBank/DDBJ databases">
        <authorList>
            <person name="Ploux O."/>
        </authorList>
    </citation>
    <scope>NUCLEOTIDE SEQUENCE [LARGE SCALE GENOMIC DNA]</scope>
    <source>
        <strain evidence="4 5">UAMH 11012</strain>
    </source>
</reference>
<evidence type="ECO:0000256" key="1">
    <source>
        <dbReference type="ARBA" id="ARBA00023242"/>
    </source>
</evidence>
<dbReference type="Proteomes" id="UP000184330">
    <property type="component" value="Unassembled WGS sequence"/>
</dbReference>
<feature type="compositionally biased region" description="Basic and acidic residues" evidence="2">
    <location>
        <begin position="115"/>
        <end position="127"/>
    </location>
</feature>
<dbReference type="OrthoDB" id="4356994at2759"/>
<dbReference type="SMART" id="SM00066">
    <property type="entry name" value="GAL4"/>
    <property type="match status" value="1"/>
</dbReference>